<dbReference type="InterPro" id="IPR052945">
    <property type="entry name" value="Mitotic_Regulator"/>
</dbReference>
<accession>A0A1L4BQK3</accession>
<sequence length="351" mass="39464">MKAKLIVAFLSVVFFSSSYATLEQCYKDGSDKDYQKVLKSCQPYDKTDARATGLLAEAYIQLDENDKGALSDALWAIDFYKKNGIPAHDKKSYSYLLYLVGELYYFGSNDIKVDQEKGLKYIIGAAKLGYAIAQNQLGNFYVRAGKNPSPNFAKAYKWYKLAIANGSLEARTAFLINNEQSFIQKYPYCISQGKTFIGDAFFIGEGDLPKDVNEALKWYKKAYEIDHISPVEVGLAKAYIVKGNKRSAKKYAQEAIEQPYAPAFVVAAELSDNNVDKYAYLSQAVQLFKTPALNFWNQFNAYCRPNLSDSGLKAAKNELAKIKLSQEELEQANKKIKGFQNSWQKAPTENS</sequence>
<dbReference type="EMBL" id="CP016796">
    <property type="protein sequence ID" value="API86113.1"/>
    <property type="molecule type" value="Genomic_DNA"/>
</dbReference>
<dbReference type="STRING" id="573570.F7310_01495"/>
<organism evidence="3 4">
    <name type="scientific">Francisella uliginis</name>
    <dbReference type="NCBI Taxonomy" id="573570"/>
    <lineage>
        <taxon>Bacteria</taxon>
        <taxon>Pseudomonadati</taxon>
        <taxon>Pseudomonadota</taxon>
        <taxon>Gammaproteobacteria</taxon>
        <taxon>Thiotrichales</taxon>
        <taxon>Francisellaceae</taxon>
        <taxon>Francisella</taxon>
    </lineage>
</organism>
<dbReference type="PANTHER" id="PTHR43628">
    <property type="entry name" value="ACTIVATOR OF C KINASE PROTEIN 1-RELATED"/>
    <property type="match status" value="1"/>
</dbReference>
<feature type="coiled-coil region" evidence="1">
    <location>
        <begin position="312"/>
        <end position="342"/>
    </location>
</feature>
<feature type="chain" id="PRO_5009857953" description="Sel1 repeat family protein" evidence="2">
    <location>
        <begin position="21"/>
        <end position="351"/>
    </location>
</feature>
<dbReference type="Pfam" id="PF08238">
    <property type="entry name" value="Sel1"/>
    <property type="match status" value="4"/>
</dbReference>
<dbReference type="Gene3D" id="1.25.40.10">
    <property type="entry name" value="Tetratricopeptide repeat domain"/>
    <property type="match status" value="2"/>
</dbReference>
<dbReference type="KEGG" id="frx:F7310_01495"/>
<proteinExistence type="predicted"/>
<dbReference type="SMART" id="SM00671">
    <property type="entry name" value="SEL1"/>
    <property type="match status" value="3"/>
</dbReference>
<keyword evidence="2" id="KW-0732">Signal</keyword>
<dbReference type="AlphaFoldDB" id="A0A1L4BQK3"/>
<gene>
    <name evidence="3" type="ORF">F7310_01495</name>
</gene>
<evidence type="ECO:0000313" key="3">
    <source>
        <dbReference type="EMBL" id="API86113.1"/>
    </source>
</evidence>
<dbReference type="RefSeq" id="WP_072711309.1">
    <property type="nucleotide sequence ID" value="NZ_CP016796.1"/>
</dbReference>
<dbReference type="InterPro" id="IPR006597">
    <property type="entry name" value="Sel1-like"/>
</dbReference>
<dbReference type="OrthoDB" id="9792653at2"/>
<evidence type="ECO:0000256" key="1">
    <source>
        <dbReference type="SAM" id="Coils"/>
    </source>
</evidence>
<name>A0A1L4BQK3_9GAMM</name>
<feature type="signal peptide" evidence="2">
    <location>
        <begin position="1"/>
        <end position="20"/>
    </location>
</feature>
<evidence type="ECO:0000256" key="2">
    <source>
        <dbReference type="SAM" id="SignalP"/>
    </source>
</evidence>
<evidence type="ECO:0000313" key="4">
    <source>
        <dbReference type="Proteomes" id="UP000184222"/>
    </source>
</evidence>
<reference evidence="3 4" key="1">
    <citation type="journal article" date="2016" name="Appl. Environ. Microbiol.">
        <title>Whole genome relationships among Francisella bacteria of diverse origin define new species and provide specific regions for detection.</title>
        <authorList>
            <person name="Challacombe J.F."/>
            <person name="Petersen J.M."/>
            <person name="Gallegos-Graves V."/>
            <person name="Hodge D."/>
            <person name="Pillai S."/>
            <person name="Kuske C.R."/>
        </authorList>
    </citation>
    <scope>NUCLEOTIDE SEQUENCE [LARGE SCALE GENOMIC DNA]</scope>
    <source>
        <strain evidence="4">TX07-7310</strain>
    </source>
</reference>
<keyword evidence="4" id="KW-1185">Reference proteome</keyword>
<dbReference type="Proteomes" id="UP000184222">
    <property type="component" value="Chromosome"/>
</dbReference>
<dbReference type="InterPro" id="IPR011990">
    <property type="entry name" value="TPR-like_helical_dom_sf"/>
</dbReference>
<dbReference type="PANTHER" id="PTHR43628:SF1">
    <property type="entry name" value="CHITIN SYNTHASE REGULATORY FACTOR 2-RELATED"/>
    <property type="match status" value="1"/>
</dbReference>
<dbReference type="SUPFAM" id="SSF81901">
    <property type="entry name" value="HCP-like"/>
    <property type="match status" value="1"/>
</dbReference>
<keyword evidence="1" id="KW-0175">Coiled coil</keyword>
<protein>
    <recommendedName>
        <fullName evidence="5">Sel1 repeat family protein</fullName>
    </recommendedName>
</protein>
<evidence type="ECO:0008006" key="5">
    <source>
        <dbReference type="Google" id="ProtNLM"/>
    </source>
</evidence>